<reference evidence="3" key="1">
    <citation type="submission" date="2018-11" db="EMBL/GenBank/DDBJ databases">
        <authorList>
            <consortium name="Pathogen Informatics"/>
        </authorList>
    </citation>
    <scope>NUCLEOTIDE SEQUENCE</scope>
</reference>
<gene>
    <name evidence="3" type="ORF">PXEA_LOCUS71</name>
</gene>
<dbReference type="InterPro" id="IPR007110">
    <property type="entry name" value="Ig-like_dom"/>
</dbReference>
<keyword evidence="4" id="KW-1185">Reference proteome</keyword>
<dbReference type="InterPro" id="IPR036179">
    <property type="entry name" value="Ig-like_dom_sf"/>
</dbReference>
<evidence type="ECO:0000256" key="1">
    <source>
        <dbReference type="SAM" id="SignalP"/>
    </source>
</evidence>
<feature type="chain" id="PRO_5018736807" description="Ig-like domain-containing protein" evidence="1">
    <location>
        <begin position="20"/>
        <end position="210"/>
    </location>
</feature>
<comment type="caution">
    <text evidence="3">The sequence shown here is derived from an EMBL/GenBank/DDBJ whole genome shotgun (WGS) entry which is preliminary data.</text>
</comment>
<dbReference type="Gene3D" id="2.60.40.10">
    <property type="entry name" value="Immunoglobulins"/>
    <property type="match status" value="1"/>
</dbReference>
<evidence type="ECO:0000313" key="4">
    <source>
        <dbReference type="Proteomes" id="UP000784294"/>
    </source>
</evidence>
<feature type="domain" description="Ig-like" evidence="2">
    <location>
        <begin position="49"/>
        <end position="163"/>
    </location>
</feature>
<proteinExistence type="predicted"/>
<dbReference type="SUPFAM" id="SSF48726">
    <property type="entry name" value="Immunoglobulin"/>
    <property type="match status" value="1"/>
</dbReference>
<feature type="signal peptide" evidence="1">
    <location>
        <begin position="1"/>
        <end position="19"/>
    </location>
</feature>
<dbReference type="InterPro" id="IPR013783">
    <property type="entry name" value="Ig-like_fold"/>
</dbReference>
<name>A0A3S5BKF8_9PLAT</name>
<evidence type="ECO:0000313" key="3">
    <source>
        <dbReference type="EMBL" id="VEL06631.1"/>
    </source>
</evidence>
<dbReference type="Proteomes" id="UP000784294">
    <property type="component" value="Unassembled WGS sequence"/>
</dbReference>
<evidence type="ECO:0000259" key="2">
    <source>
        <dbReference type="PROSITE" id="PS50835"/>
    </source>
</evidence>
<dbReference type="OrthoDB" id="6235377at2759"/>
<sequence length="210" mass="24438">MWVKAKLLISLLGLLYIQAKRNFVQQISELESAEWDGPVLHEVFYRNIIELPCAASNRVQQKVNQLLRNSKRHQFHIRWVHNRWDNVVDPWGGDGRRVYMEYNLESIPQHMLQEDYTISSVVTGGMLSIAEVKPTDNGVYACLVTFSDQNWRHVNLDASIVISAHILRVKYPHVEGKMGHILDPMYAWTWNFYHEADAASREFSCSFSFT</sequence>
<dbReference type="PROSITE" id="PS50835">
    <property type="entry name" value="IG_LIKE"/>
    <property type="match status" value="1"/>
</dbReference>
<dbReference type="EMBL" id="CAAALY010000148">
    <property type="protein sequence ID" value="VEL06631.1"/>
    <property type="molecule type" value="Genomic_DNA"/>
</dbReference>
<accession>A0A3S5BKF8</accession>
<dbReference type="AlphaFoldDB" id="A0A3S5BKF8"/>
<organism evidence="3 4">
    <name type="scientific">Protopolystoma xenopodis</name>
    <dbReference type="NCBI Taxonomy" id="117903"/>
    <lineage>
        <taxon>Eukaryota</taxon>
        <taxon>Metazoa</taxon>
        <taxon>Spiralia</taxon>
        <taxon>Lophotrochozoa</taxon>
        <taxon>Platyhelminthes</taxon>
        <taxon>Monogenea</taxon>
        <taxon>Polyopisthocotylea</taxon>
        <taxon>Polystomatidea</taxon>
        <taxon>Polystomatidae</taxon>
        <taxon>Protopolystoma</taxon>
    </lineage>
</organism>
<protein>
    <recommendedName>
        <fullName evidence="2">Ig-like domain-containing protein</fullName>
    </recommendedName>
</protein>
<keyword evidence="1" id="KW-0732">Signal</keyword>